<dbReference type="Gene3D" id="1.20.120.740">
    <property type="entry name" value="YgfB uncharacterised protein family UPF0149, PF03695"/>
    <property type="match status" value="1"/>
</dbReference>
<accession>A0AAW9RJM8</accession>
<protein>
    <submittedName>
        <fullName evidence="2">UPF0149 family protein</fullName>
    </submittedName>
</protein>
<sequence>MPPDPLPDFRHALMLSRGSLDAPELAECHGVLCGMICGETGKTAGDFLTHLETLELLDEPGLAMNEVMQEAFDSTLQQLEDEEMQFALWLPDDDEPLEDRTDALAQWCTGFLAGLGLGGELPEISEEAAEALTDLQQIARAAYSGLDDEENLAEEVEDEDEKAFTEIVEYVRVVTMMLREELRGPGAGDAIH</sequence>
<dbReference type="SUPFAM" id="SSF101327">
    <property type="entry name" value="YgfB-like"/>
    <property type="match status" value="1"/>
</dbReference>
<evidence type="ECO:0000313" key="2">
    <source>
        <dbReference type="EMBL" id="MEJ8569070.1"/>
    </source>
</evidence>
<dbReference type="InterPro" id="IPR036255">
    <property type="entry name" value="YgfB-like_sf"/>
</dbReference>
<dbReference type="PANTHER" id="PTHR37528">
    <property type="entry name" value="UPF0149 PROTEIN YGFB"/>
    <property type="match status" value="1"/>
</dbReference>
<dbReference type="Proteomes" id="UP001359886">
    <property type="component" value="Unassembled WGS sequence"/>
</dbReference>
<dbReference type="RefSeq" id="WP_354696393.1">
    <property type="nucleotide sequence ID" value="NZ_JAZHOG010000011.1"/>
</dbReference>
<evidence type="ECO:0000313" key="3">
    <source>
        <dbReference type="Proteomes" id="UP001359886"/>
    </source>
</evidence>
<dbReference type="InterPro" id="IPR011978">
    <property type="entry name" value="YgfB-like"/>
</dbReference>
<dbReference type="EMBL" id="JAZHOG010000011">
    <property type="protein sequence ID" value="MEJ8569070.1"/>
    <property type="molecule type" value="Genomic_DNA"/>
</dbReference>
<keyword evidence="3" id="KW-1185">Reference proteome</keyword>
<organism evidence="2 3">
    <name type="scientific">Elongatibacter sediminis</name>
    <dbReference type="NCBI Taxonomy" id="3119006"/>
    <lineage>
        <taxon>Bacteria</taxon>
        <taxon>Pseudomonadati</taxon>
        <taxon>Pseudomonadota</taxon>
        <taxon>Gammaproteobacteria</taxon>
        <taxon>Chromatiales</taxon>
        <taxon>Wenzhouxiangellaceae</taxon>
        <taxon>Elongatibacter</taxon>
    </lineage>
</organism>
<evidence type="ECO:0000256" key="1">
    <source>
        <dbReference type="ARBA" id="ARBA00038308"/>
    </source>
</evidence>
<gene>
    <name evidence="2" type="ORF">V3330_15670</name>
</gene>
<comment type="caution">
    <text evidence="2">The sequence shown here is derived from an EMBL/GenBank/DDBJ whole genome shotgun (WGS) entry which is preliminary data.</text>
</comment>
<dbReference type="PANTHER" id="PTHR37528:SF1">
    <property type="entry name" value="UPF0149 PROTEIN YGFB"/>
    <property type="match status" value="1"/>
</dbReference>
<dbReference type="AlphaFoldDB" id="A0AAW9RJM8"/>
<dbReference type="GO" id="GO:0005829">
    <property type="term" value="C:cytosol"/>
    <property type="evidence" value="ECO:0007669"/>
    <property type="project" value="TreeGrafter"/>
</dbReference>
<proteinExistence type="inferred from homology"/>
<reference evidence="2 3" key="1">
    <citation type="submission" date="2024-02" db="EMBL/GenBank/DDBJ databases">
        <title>A novel Wenzhouxiangellaceae bacterium, isolated from coastal sediments.</title>
        <authorList>
            <person name="Du Z.-J."/>
            <person name="Ye Y.-Q."/>
            <person name="Zhang X.-Y."/>
        </authorList>
    </citation>
    <scope>NUCLEOTIDE SEQUENCE [LARGE SCALE GENOMIC DNA]</scope>
    <source>
        <strain evidence="2 3">CH-27</strain>
    </source>
</reference>
<name>A0AAW9RJM8_9GAMM</name>
<comment type="similarity">
    <text evidence="1">Belongs to the UPF0149 family.</text>
</comment>
<dbReference type="Pfam" id="PF03695">
    <property type="entry name" value="UPF0149"/>
    <property type="match status" value="1"/>
</dbReference>